<dbReference type="OrthoDB" id="5583277at2759"/>
<keyword evidence="1" id="KW-0812">Transmembrane</keyword>
<evidence type="ECO:0000313" key="4">
    <source>
        <dbReference type="EMBL" id="QIW96146.1"/>
    </source>
</evidence>
<feature type="chain" id="PRO_5026129208" description="Vacuolar sorting protein Vps3844 C-terminal domain-containing protein" evidence="2">
    <location>
        <begin position="23"/>
        <end position="379"/>
    </location>
</feature>
<name>A0A6H0XN20_9PEZI</name>
<feature type="domain" description="Vacuolar sorting protein Vps3844 C-terminal" evidence="3">
    <location>
        <begin position="266"/>
        <end position="370"/>
    </location>
</feature>
<evidence type="ECO:0000313" key="5">
    <source>
        <dbReference type="Proteomes" id="UP000503462"/>
    </source>
</evidence>
<protein>
    <recommendedName>
        <fullName evidence="3">Vacuolar sorting protein Vps3844 C-terminal domain-containing protein</fullName>
    </recommendedName>
</protein>
<dbReference type="GO" id="GO:0005783">
    <property type="term" value="C:endoplasmic reticulum"/>
    <property type="evidence" value="ECO:0007669"/>
    <property type="project" value="TreeGrafter"/>
</dbReference>
<evidence type="ECO:0000256" key="1">
    <source>
        <dbReference type="SAM" id="Phobius"/>
    </source>
</evidence>
<dbReference type="EMBL" id="CP051139">
    <property type="protein sequence ID" value="QIW96146.1"/>
    <property type="molecule type" value="Genomic_DNA"/>
</dbReference>
<keyword evidence="1" id="KW-0472">Membrane</keyword>
<sequence>MRFTSGVAAVVTLLTCSTQLAAASTAYVLTFEPETANNKHKIALSGLSPSTARVVLAQRAGLEDYHTTHGLTNEEIDAVNTYGLRTKLFHNNARRRAFILAPLHVEAELSPQLRMYSRFSISNSPSYADTTELFSDFTEQAESDPAQTEEYIHDETTAKSIVADKPWFHITRDAGSMMDLARKLAKDKITVTAVLVPEEQSKSSWGSYKSSRRAEFLSKRQITHKLQDEEPMFPSSSSSELHILANSSNSTTNATNTPLPGILPACYSSKRACVSRTRDCTGHGSCVLKYTDQSKKQNTTTAECWGCACGTTTSNKLTTHWAGPACQKKDISVEFWLIALFTIGLLSLVGFAVGTIWSMGEEQLPSVIGAGVSGPTARK</sequence>
<evidence type="ECO:0000259" key="3">
    <source>
        <dbReference type="Pfam" id="PF12955"/>
    </source>
</evidence>
<dbReference type="InterPro" id="IPR053065">
    <property type="entry name" value="Archenteron_Induction-Rel"/>
</dbReference>
<accession>A0A6H0XN20</accession>
<keyword evidence="1" id="KW-1133">Transmembrane helix</keyword>
<feature type="transmembrane region" description="Helical" evidence="1">
    <location>
        <begin position="335"/>
        <end position="357"/>
    </location>
</feature>
<feature type="signal peptide" evidence="2">
    <location>
        <begin position="1"/>
        <end position="22"/>
    </location>
</feature>
<dbReference type="Proteomes" id="UP000503462">
    <property type="component" value="Chromosome 1"/>
</dbReference>
<proteinExistence type="predicted"/>
<dbReference type="Pfam" id="PF12955">
    <property type="entry name" value="Vps3844_C"/>
    <property type="match status" value="1"/>
</dbReference>
<keyword evidence="5" id="KW-1185">Reference proteome</keyword>
<reference evidence="4 5" key="1">
    <citation type="journal article" date="2016" name="Sci. Rep.">
        <title>Peltaster fructicola genome reveals evolution from an invasive phytopathogen to an ectophytic parasite.</title>
        <authorList>
            <person name="Xu C."/>
            <person name="Chen H."/>
            <person name="Gleason M.L."/>
            <person name="Xu J.R."/>
            <person name="Liu H."/>
            <person name="Zhang R."/>
            <person name="Sun G."/>
        </authorList>
    </citation>
    <scope>NUCLEOTIDE SEQUENCE [LARGE SCALE GENOMIC DNA]</scope>
    <source>
        <strain evidence="4 5">LNHT1506</strain>
    </source>
</reference>
<dbReference type="AlphaFoldDB" id="A0A6H0XN20"/>
<dbReference type="PANTHER" id="PTHR36853">
    <property type="entry name" value="EXPRESSED PROTEIN"/>
    <property type="match status" value="1"/>
</dbReference>
<gene>
    <name evidence="4" type="ORF">AMS68_001664</name>
</gene>
<evidence type="ECO:0000256" key="2">
    <source>
        <dbReference type="SAM" id="SignalP"/>
    </source>
</evidence>
<dbReference type="InterPro" id="IPR024382">
    <property type="entry name" value="Vps3844_C"/>
</dbReference>
<keyword evidence="2" id="KW-0732">Signal</keyword>
<dbReference type="PANTHER" id="PTHR36853:SF1">
    <property type="entry name" value="DUF3844 DOMAIN-CONTAINING PROTEIN"/>
    <property type="match status" value="1"/>
</dbReference>
<organism evidence="4 5">
    <name type="scientific">Peltaster fructicola</name>
    <dbReference type="NCBI Taxonomy" id="286661"/>
    <lineage>
        <taxon>Eukaryota</taxon>
        <taxon>Fungi</taxon>
        <taxon>Dikarya</taxon>
        <taxon>Ascomycota</taxon>
        <taxon>Pezizomycotina</taxon>
        <taxon>Dothideomycetes</taxon>
        <taxon>Dothideomycetes incertae sedis</taxon>
        <taxon>Peltaster</taxon>
    </lineage>
</organism>